<dbReference type="Proteomes" id="UP001525890">
    <property type="component" value="Unassembled WGS sequence"/>
</dbReference>
<evidence type="ECO:0000259" key="7">
    <source>
        <dbReference type="PROSITE" id="PS50109"/>
    </source>
</evidence>
<dbReference type="CDD" id="cd16922">
    <property type="entry name" value="HATPase_EvgS-ArcB-TorS-like"/>
    <property type="match status" value="1"/>
</dbReference>
<dbReference type="CDD" id="cd00130">
    <property type="entry name" value="PAS"/>
    <property type="match status" value="1"/>
</dbReference>
<dbReference type="SUPFAM" id="SSF47384">
    <property type="entry name" value="Homodimeric domain of signal transducing histidine kinase"/>
    <property type="match status" value="1"/>
</dbReference>
<reference evidence="10 11" key="1">
    <citation type="journal article" date="2022" name="Front. Microbiol.">
        <title>High genomic differentiation and limited gene flow indicate recent cryptic speciation within the genus Laspinema (cyanobacteria).</title>
        <authorList>
            <person name="Stanojkovic A."/>
            <person name="Skoupy S."/>
            <person name="Skaloud P."/>
            <person name="Dvorak P."/>
        </authorList>
    </citation>
    <scope>NUCLEOTIDE SEQUENCE [LARGE SCALE GENOMIC DNA]</scope>
    <source>
        <strain evidence="10 11">D2a</strain>
    </source>
</reference>
<dbReference type="InterPro" id="IPR003661">
    <property type="entry name" value="HisK_dim/P_dom"/>
</dbReference>
<dbReference type="Gene3D" id="3.30.565.10">
    <property type="entry name" value="Histidine kinase-like ATPase, C-terminal domain"/>
    <property type="match status" value="1"/>
</dbReference>
<evidence type="ECO:0000256" key="3">
    <source>
        <dbReference type="ARBA" id="ARBA00022553"/>
    </source>
</evidence>
<accession>A0ABT2MVJ3</accession>
<evidence type="ECO:0000259" key="9">
    <source>
        <dbReference type="PROSITE" id="PS50113"/>
    </source>
</evidence>
<evidence type="ECO:0000313" key="10">
    <source>
        <dbReference type="EMBL" id="MCT7968733.1"/>
    </source>
</evidence>
<evidence type="ECO:0000313" key="11">
    <source>
        <dbReference type="Proteomes" id="UP001525890"/>
    </source>
</evidence>
<evidence type="ECO:0000256" key="4">
    <source>
        <dbReference type="ARBA" id="ARBA00022679"/>
    </source>
</evidence>
<dbReference type="InterPro" id="IPR004358">
    <property type="entry name" value="Sig_transdc_His_kin-like_C"/>
</dbReference>
<evidence type="ECO:0000256" key="6">
    <source>
        <dbReference type="ARBA" id="ARBA00023012"/>
    </source>
</evidence>
<dbReference type="SMART" id="SM00387">
    <property type="entry name" value="HATPase_c"/>
    <property type="match status" value="1"/>
</dbReference>
<sequence length="523" mass="57818">MASPSKVKAYLAHWLQLGKTVLMKNGGLDRKPKETIAGESYSPEFEQLWFEVQAPESGHCYLAGTEETVAELMTSEWEIVDCPRCSMPHPLRTRGMPPMSCPCNDLPTWPNQDIPAPRSPVSNRNELQTIRDRLAHMALRADLYASTIGTQPADYPPPDQALAWLRHQNELILNSAGEGICGLDEQMKLTFLNPAAERMLGYGPAEAIGHPVQLLLRTNHCPKTAHPEGEFPIQETLQQGSVKFITDGVFWRKDGTCFPVEYISAPLRQKGEIVGVVLTFKDITERLEMERMKDEFISIVSHELRTPLTSIRGSLGLLASGILENQPEKSQRMLTIALENSDRLLRLLNDILDMERMASGKVAIVKQPCSAGELMERGVDSIQALAEEASVSIVVEPAQVVLWADADRLIQVFTNLLSNAIKFSPPGSTVWLTASVQSTHILFQVKDCGRGIPPERLEKIFERFQQVDSSDSRAHGGTGLGLAICEKIVQQHGGRIWAESTLGQGSTFSFTIQLPPPAPQTDV</sequence>
<keyword evidence="4" id="KW-0808">Transferase</keyword>
<keyword evidence="3" id="KW-0597">Phosphoprotein</keyword>
<dbReference type="Pfam" id="PF13426">
    <property type="entry name" value="PAS_9"/>
    <property type="match status" value="1"/>
</dbReference>
<dbReference type="Pfam" id="PF00512">
    <property type="entry name" value="HisKA"/>
    <property type="match status" value="1"/>
</dbReference>
<feature type="domain" description="Histidine kinase" evidence="7">
    <location>
        <begin position="299"/>
        <end position="516"/>
    </location>
</feature>
<dbReference type="InterPro" id="IPR000700">
    <property type="entry name" value="PAS-assoc_C"/>
</dbReference>
<dbReference type="SMART" id="SM00388">
    <property type="entry name" value="HisKA"/>
    <property type="match status" value="1"/>
</dbReference>
<keyword evidence="11" id="KW-1185">Reference proteome</keyword>
<dbReference type="PRINTS" id="PR00344">
    <property type="entry name" value="BCTRLSENSOR"/>
</dbReference>
<dbReference type="EMBL" id="JAMXFF010000036">
    <property type="protein sequence ID" value="MCT7968733.1"/>
    <property type="molecule type" value="Genomic_DNA"/>
</dbReference>
<dbReference type="Pfam" id="PF02518">
    <property type="entry name" value="HATPase_c"/>
    <property type="match status" value="1"/>
</dbReference>
<dbReference type="NCBIfam" id="TIGR00229">
    <property type="entry name" value="sensory_box"/>
    <property type="match status" value="1"/>
</dbReference>
<dbReference type="Gene3D" id="3.30.450.20">
    <property type="entry name" value="PAS domain"/>
    <property type="match status" value="1"/>
</dbReference>
<dbReference type="RefSeq" id="WP_368008231.1">
    <property type="nucleotide sequence ID" value="NZ_JAMXFF010000036.1"/>
</dbReference>
<dbReference type="PROSITE" id="PS50109">
    <property type="entry name" value="HIS_KIN"/>
    <property type="match status" value="1"/>
</dbReference>
<keyword evidence="5 10" id="KW-0418">Kinase</keyword>
<dbReference type="SUPFAM" id="SSF55785">
    <property type="entry name" value="PYP-like sensor domain (PAS domain)"/>
    <property type="match status" value="1"/>
</dbReference>
<dbReference type="PANTHER" id="PTHR43711">
    <property type="entry name" value="TWO-COMPONENT HISTIDINE KINASE"/>
    <property type="match status" value="1"/>
</dbReference>
<protein>
    <recommendedName>
        <fullName evidence="2">histidine kinase</fullName>
        <ecNumber evidence="2">2.7.13.3</ecNumber>
    </recommendedName>
</protein>
<organism evidence="10 11">
    <name type="scientific">Laspinema palackyanum D2a</name>
    <dbReference type="NCBI Taxonomy" id="2953684"/>
    <lineage>
        <taxon>Bacteria</taxon>
        <taxon>Bacillati</taxon>
        <taxon>Cyanobacteriota</taxon>
        <taxon>Cyanophyceae</taxon>
        <taxon>Oscillatoriophycideae</taxon>
        <taxon>Oscillatoriales</taxon>
        <taxon>Laspinemataceae</taxon>
        <taxon>Laspinema</taxon>
        <taxon>Laspinema palackyanum</taxon>
    </lineage>
</organism>
<dbReference type="CDD" id="cd00082">
    <property type="entry name" value="HisKA"/>
    <property type="match status" value="1"/>
</dbReference>
<dbReference type="InterPro" id="IPR050736">
    <property type="entry name" value="Sensor_HK_Regulatory"/>
</dbReference>
<evidence type="ECO:0000256" key="2">
    <source>
        <dbReference type="ARBA" id="ARBA00012438"/>
    </source>
</evidence>
<comment type="catalytic activity">
    <reaction evidence="1">
        <text>ATP + protein L-histidine = ADP + protein N-phospho-L-histidine.</text>
        <dbReference type="EC" id="2.7.13.3"/>
    </reaction>
</comment>
<feature type="domain" description="PAS" evidence="8">
    <location>
        <begin position="172"/>
        <end position="239"/>
    </location>
</feature>
<gene>
    <name evidence="10" type="ORF">NG799_20710</name>
</gene>
<dbReference type="SMART" id="SM00086">
    <property type="entry name" value="PAC"/>
    <property type="match status" value="1"/>
</dbReference>
<evidence type="ECO:0000256" key="1">
    <source>
        <dbReference type="ARBA" id="ARBA00000085"/>
    </source>
</evidence>
<dbReference type="InterPro" id="IPR036890">
    <property type="entry name" value="HATPase_C_sf"/>
</dbReference>
<dbReference type="InterPro" id="IPR000014">
    <property type="entry name" value="PAS"/>
</dbReference>
<name>A0ABT2MVJ3_9CYAN</name>
<dbReference type="Gene3D" id="1.10.287.130">
    <property type="match status" value="1"/>
</dbReference>
<keyword evidence="6" id="KW-0902">Two-component regulatory system</keyword>
<dbReference type="EC" id="2.7.13.3" evidence="2"/>
<dbReference type="InterPro" id="IPR003594">
    <property type="entry name" value="HATPase_dom"/>
</dbReference>
<dbReference type="PROSITE" id="PS50112">
    <property type="entry name" value="PAS"/>
    <property type="match status" value="1"/>
</dbReference>
<dbReference type="PROSITE" id="PS50113">
    <property type="entry name" value="PAC"/>
    <property type="match status" value="1"/>
</dbReference>
<dbReference type="InterPro" id="IPR035965">
    <property type="entry name" value="PAS-like_dom_sf"/>
</dbReference>
<dbReference type="InterPro" id="IPR001610">
    <property type="entry name" value="PAC"/>
</dbReference>
<dbReference type="SUPFAM" id="SSF55874">
    <property type="entry name" value="ATPase domain of HSP90 chaperone/DNA topoisomerase II/histidine kinase"/>
    <property type="match status" value="1"/>
</dbReference>
<dbReference type="SMART" id="SM00091">
    <property type="entry name" value="PAS"/>
    <property type="match status" value="1"/>
</dbReference>
<evidence type="ECO:0000259" key="8">
    <source>
        <dbReference type="PROSITE" id="PS50112"/>
    </source>
</evidence>
<dbReference type="InterPro" id="IPR036097">
    <property type="entry name" value="HisK_dim/P_sf"/>
</dbReference>
<comment type="caution">
    <text evidence="10">The sequence shown here is derived from an EMBL/GenBank/DDBJ whole genome shotgun (WGS) entry which is preliminary data.</text>
</comment>
<proteinExistence type="predicted"/>
<dbReference type="InterPro" id="IPR005467">
    <property type="entry name" value="His_kinase_dom"/>
</dbReference>
<dbReference type="PANTHER" id="PTHR43711:SF30">
    <property type="entry name" value="HISTIDINE KINASE"/>
    <property type="match status" value="1"/>
</dbReference>
<evidence type="ECO:0000256" key="5">
    <source>
        <dbReference type="ARBA" id="ARBA00022777"/>
    </source>
</evidence>
<feature type="domain" description="PAC" evidence="9">
    <location>
        <begin position="238"/>
        <end position="295"/>
    </location>
</feature>
<dbReference type="GO" id="GO:0016301">
    <property type="term" value="F:kinase activity"/>
    <property type="evidence" value="ECO:0007669"/>
    <property type="project" value="UniProtKB-KW"/>
</dbReference>